<dbReference type="PROSITE" id="PS00108">
    <property type="entry name" value="PROTEIN_KINASE_ST"/>
    <property type="match status" value="1"/>
</dbReference>
<dbReference type="PANTHER" id="PTHR24348:SF53">
    <property type="entry name" value="SERINE_THREONINE-PROTEIN KINASE ATG1T"/>
    <property type="match status" value="1"/>
</dbReference>
<evidence type="ECO:0000259" key="2">
    <source>
        <dbReference type="PROSITE" id="PS50011"/>
    </source>
</evidence>
<evidence type="ECO:0000256" key="1">
    <source>
        <dbReference type="SAM" id="MobiDB-lite"/>
    </source>
</evidence>
<sequence length="372" mass="41991">MNSWIQEHEKYGALDLEHGALDLEHGGASNLDLDLEYNENGEYVLKSKVGEASFSTVWKAEHIVNGHQTAVKLVYLSNLNTPHMRSCFDCEFNFLSSVNHPNIVRLFHIFHGKDCIFFYSIALKQFLNRNSELFTAAVGLEVMQSHHIAHRDLKPENILLSSTEGDPVLKMADFGLSRCIHPGDYAETVCGSQLYMAPEVLAFQRYDERLLNGYPPFSGRNNFQVLKNIKSSTCLPFSQRVLPELHLDSVDMCAKLLSLNPTHHLSFSEFCSHNFLTINGDVYEYMANESLADLLFQKESQPYQPSFRFWIGEIDDARPNQNLHCDKGLPVTINADIIALEDPLLRLPSSNEEGSANARRLARPASSIAQNT</sequence>
<dbReference type="Gene3D" id="3.30.200.20">
    <property type="entry name" value="Phosphorylase Kinase, domain 1"/>
    <property type="match status" value="1"/>
</dbReference>
<evidence type="ECO:0000313" key="3">
    <source>
        <dbReference type="EMBL" id="KAF4351127.1"/>
    </source>
</evidence>
<name>A0A7J6DY94_CANSA</name>
<proteinExistence type="predicted"/>
<dbReference type="GO" id="GO:0010506">
    <property type="term" value="P:regulation of autophagy"/>
    <property type="evidence" value="ECO:0007669"/>
    <property type="project" value="InterPro"/>
</dbReference>
<dbReference type="InterPro" id="IPR011009">
    <property type="entry name" value="Kinase-like_dom_sf"/>
</dbReference>
<feature type="region of interest" description="Disordered" evidence="1">
    <location>
        <begin position="351"/>
        <end position="372"/>
    </location>
</feature>
<dbReference type="PANTHER" id="PTHR24348">
    <property type="entry name" value="SERINE/THREONINE-PROTEIN KINASE UNC-51-RELATED"/>
    <property type="match status" value="1"/>
</dbReference>
<dbReference type="GO" id="GO:0005776">
    <property type="term" value="C:autophagosome"/>
    <property type="evidence" value="ECO:0007669"/>
    <property type="project" value="TreeGrafter"/>
</dbReference>
<feature type="domain" description="Protein kinase" evidence="2">
    <location>
        <begin position="43"/>
        <end position="276"/>
    </location>
</feature>
<dbReference type="SMART" id="SM00220">
    <property type="entry name" value="S_TKc"/>
    <property type="match status" value="1"/>
</dbReference>
<dbReference type="GO" id="GO:0016020">
    <property type="term" value="C:membrane"/>
    <property type="evidence" value="ECO:0007669"/>
    <property type="project" value="TreeGrafter"/>
</dbReference>
<dbReference type="InterPro" id="IPR045269">
    <property type="entry name" value="Atg1-like"/>
</dbReference>
<dbReference type="InterPro" id="IPR008271">
    <property type="entry name" value="Ser/Thr_kinase_AS"/>
</dbReference>
<reference evidence="3 4" key="1">
    <citation type="journal article" date="2020" name="bioRxiv">
        <title>Sequence and annotation of 42 cannabis genomes reveals extensive copy number variation in cannabinoid synthesis and pathogen resistance genes.</title>
        <authorList>
            <person name="Mckernan K.J."/>
            <person name="Helbert Y."/>
            <person name="Kane L.T."/>
            <person name="Ebling H."/>
            <person name="Zhang L."/>
            <person name="Liu B."/>
            <person name="Eaton Z."/>
            <person name="Mclaughlin S."/>
            <person name="Kingan S."/>
            <person name="Baybayan P."/>
            <person name="Concepcion G."/>
            <person name="Jordan M."/>
            <person name="Riva A."/>
            <person name="Barbazuk W."/>
            <person name="Harkins T."/>
        </authorList>
    </citation>
    <scope>NUCLEOTIDE SEQUENCE [LARGE SCALE GENOMIC DNA]</scope>
    <source>
        <strain evidence="4">cv. Jamaican Lion 4</strain>
        <tissue evidence="3">Leaf</tissue>
    </source>
</reference>
<dbReference type="GO" id="GO:0004674">
    <property type="term" value="F:protein serine/threonine kinase activity"/>
    <property type="evidence" value="ECO:0007669"/>
    <property type="project" value="InterPro"/>
</dbReference>
<dbReference type="AlphaFoldDB" id="A0A7J6DY94"/>
<dbReference type="GO" id="GO:0005829">
    <property type="term" value="C:cytosol"/>
    <property type="evidence" value="ECO:0007669"/>
    <property type="project" value="TreeGrafter"/>
</dbReference>
<dbReference type="InterPro" id="IPR000719">
    <property type="entry name" value="Prot_kinase_dom"/>
</dbReference>
<dbReference type="Pfam" id="PF00069">
    <property type="entry name" value="Pkinase"/>
    <property type="match status" value="1"/>
</dbReference>
<dbReference type="GO" id="GO:0000407">
    <property type="term" value="C:phagophore assembly site"/>
    <property type="evidence" value="ECO:0007669"/>
    <property type="project" value="TreeGrafter"/>
</dbReference>
<evidence type="ECO:0000313" key="4">
    <source>
        <dbReference type="Proteomes" id="UP000525078"/>
    </source>
</evidence>
<feature type="non-terminal residue" evidence="3">
    <location>
        <position position="372"/>
    </location>
</feature>
<protein>
    <recommendedName>
        <fullName evidence="2">Protein kinase domain-containing protein</fullName>
    </recommendedName>
</protein>
<accession>A0A7J6DY94</accession>
<comment type="caution">
    <text evidence="3">The sequence shown here is derived from an EMBL/GenBank/DDBJ whole genome shotgun (WGS) entry which is preliminary data.</text>
</comment>
<gene>
    <name evidence="3" type="ORF">F8388_017446</name>
</gene>
<dbReference type="GO" id="GO:0005524">
    <property type="term" value="F:ATP binding"/>
    <property type="evidence" value="ECO:0007669"/>
    <property type="project" value="InterPro"/>
</dbReference>
<dbReference type="SUPFAM" id="SSF56112">
    <property type="entry name" value="Protein kinase-like (PK-like)"/>
    <property type="match status" value="1"/>
</dbReference>
<dbReference type="GO" id="GO:0000045">
    <property type="term" value="P:autophagosome assembly"/>
    <property type="evidence" value="ECO:0007669"/>
    <property type="project" value="TreeGrafter"/>
</dbReference>
<organism evidence="3 4">
    <name type="scientific">Cannabis sativa</name>
    <name type="common">Hemp</name>
    <name type="synonym">Marijuana</name>
    <dbReference type="NCBI Taxonomy" id="3483"/>
    <lineage>
        <taxon>Eukaryota</taxon>
        <taxon>Viridiplantae</taxon>
        <taxon>Streptophyta</taxon>
        <taxon>Embryophyta</taxon>
        <taxon>Tracheophyta</taxon>
        <taxon>Spermatophyta</taxon>
        <taxon>Magnoliopsida</taxon>
        <taxon>eudicotyledons</taxon>
        <taxon>Gunneridae</taxon>
        <taxon>Pentapetalae</taxon>
        <taxon>rosids</taxon>
        <taxon>fabids</taxon>
        <taxon>Rosales</taxon>
        <taxon>Cannabaceae</taxon>
        <taxon>Cannabis</taxon>
    </lineage>
</organism>
<dbReference type="Proteomes" id="UP000525078">
    <property type="component" value="Unassembled WGS sequence"/>
</dbReference>
<dbReference type="PROSITE" id="PS50011">
    <property type="entry name" value="PROTEIN_KINASE_DOM"/>
    <property type="match status" value="1"/>
</dbReference>
<dbReference type="EMBL" id="JAATIP010000347">
    <property type="protein sequence ID" value="KAF4351127.1"/>
    <property type="molecule type" value="Genomic_DNA"/>
</dbReference>
<dbReference type="Gene3D" id="1.10.510.10">
    <property type="entry name" value="Transferase(Phosphotransferase) domain 1"/>
    <property type="match status" value="1"/>
</dbReference>